<keyword evidence="1 8" id="KW-0645">Protease</keyword>
<dbReference type="GO" id="GO:0004222">
    <property type="term" value="F:metalloendopeptidase activity"/>
    <property type="evidence" value="ECO:0007669"/>
    <property type="project" value="InterPro"/>
</dbReference>
<dbReference type="InterPro" id="IPR001915">
    <property type="entry name" value="Peptidase_M48"/>
</dbReference>
<dbReference type="GO" id="GO:0042597">
    <property type="term" value="C:periplasmic space"/>
    <property type="evidence" value="ECO:0007669"/>
    <property type="project" value="UniProtKB-SubCell"/>
</dbReference>
<dbReference type="GO" id="GO:0051603">
    <property type="term" value="P:proteolysis involved in protein catabolic process"/>
    <property type="evidence" value="ECO:0007669"/>
    <property type="project" value="TreeGrafter"/>
</dbReference>
<dbReference type="Proteomes" id="UP000479692">
    <property type="component" value="Unassembled WGS sequence"/>
</dbReference>
<sequence length="576" mass="62687">MGRSAVHFHPFGGTLRTRFWFQACLDELTGGSPAPCEEACVQTTLRSLRRLAPLALAALATLALAAPLLAQNNNNKSRLPDIGSSAGEVLGPSQQAEYGAMTLSQLRHYGYILDDPLLEDWLQSVGHKLAANSDKPRQSFTFFLMKDRQINAFATLGGYVGTNAGLVLAATREDQVASVLAHEIAHVTQDHVLRGVERAQRDSVPILLAMLGAILVAQQAGGNSSDDASMAALSAGQALMYQRQIDYTRDNEAEADRVGMSTLSRSGYDPKAMAEFFTTLQGWVRANQGGSRERTPDYLQTHPITVTRISEAKERAATMKATNNFAAPTTANPMLPGNIRLPEASLAAAGTGQFAWAKERMRVLSANTPAEAVREYEQMRLKAPLDDAQQYGLALARLQGNQPSAAISDLDEVLKKHPNDTWIQLAMGEAEARAGKKAESDARFQRLVDRMPRNRAVVLTYAQVLGERGDAASGKKAQAILRGLASTSSDDPVYQETFARASDLAGDPIRAGEAHAEAEYLNGRPERALVQLENLKKRSDLDYYARARIDARIAQITPTVLELHRQGVKDDKVDRN</sequence>
<organism evidence="10 11">
    <name type="scientific">Noviluteimonas gilva</name>
    <dbReference type="NCBI Taxonomy" id="2682097"/>
    <lineage>
        <taxon>Bacteria</taxon>
        <taxon>Pseudomonadati</taxon>
        <taxon>Pseudomonadota</taxon>
        <taxon>Gammaproteobacteria</taxon>
        <taxon>Lysobacterales</taxon>
        <taxon>Lysobacteraceae</taxon>
        <taxon>Noviluteimonas</taxon>
    </lineage>
</organism>
<keyword evidence="2 8" id="KW-0479">Metal-binding</keyword>
<accession>A0A7C9LGQ5</accession>
<dbReference type="Pfam" id="PF01435">
    <property type="entry name" value="Peptidase_M48"/>
    <property type="match status" value="1"/>
</dbReference>
<keyword evidence="5 8" id="KW-0378">Hydrolase</keyword>
<comment type="function">
    <text evidence="8">Functions as both a chaperone and a metalloprotease. Maintains the integrity of the outer membrane by promoting either the assembly or the elimination of outer membrane proteins, depending on their folding state.</text>
</comment>
<evidence type="ECO:0000313" key="11">
    <source>
        <dbReference type="Proteomes" id="UP000479692"/>
    </source>
</evidence>
<evidence type="ECO:0000256" key="5">
    <source>
        <dbReference type="ARBA" id="ARBA00022801"/>
    </source>
</evidence>
<feature type="binding site" evidence="8">
    <location>
        <position position="182"/>
    </location>
    <ligand>
        <name>Zn(2+)</name>
        <dbReference type="ChEBI" id="CHEBI:29105"/>
        <note>catalytic</note>
    </ligand>
</feature>
<comment type="cofactor">
    <cofactor evidence="8">
        <name>Zn(2+)</name>
        <dbReference type="ChEBI" id="CHEBI:29105"/>
    </cofactor>
    <text evidence="8">Binds 1 zinc ion per subunit.</text>
</comment>
<dbReference type="EMBL" id="WOXT01000002">
    <property type="protein sequence ID" value="MUV14181.1"/>
    <property type="molecule type" value="Genomic_DNA"/>
</dbReference>
<reference evidence="10 11" key="1">
    <citation type="submission" date="2019-12" db="EMBL/GenBank/DDBJ databases">
        <authorList>
            <person name="Xu J."/>
        </authorList>
    </citation>
    <scope>NUCLEOTIDE SEQUENCE [LARGE SCALE GENOMIC DNA]</scope>
    <source>
        <strain evidence="10 11">HX-5-24</strain>
    </source>
</reference>
<name>A0A7C9LGQ5_9GAMM</name>
<feature type="binding site" evidence="8">
    <location>
        <position position="252"/>
    </location>
    <ligand>
        <name>Zn(2+)</name>
        <dbReference type="ChEBI" id="CHEBI:29105"/>
        <note>catalytic</note>
    </ligand>
</feature>
<evidence type="ECO:0000256" key="3">
    <source>
        <dbReference type="ARBA" id="ARBA00022729"/>
    </source>
</evidence>
<dbReference type="Gene3D" id="1.25.40.10">
    <property type="entry name" value="Tetratricopeptide repeat domain"/>
    <property type="match status" value="1"/>
</dbReference>
<evidence type="ECO:0000313" key="10">
    <source>
        <dbReference type="EMBL" id="MUV14181.1"/>
    </source>
</evidence>
<dbReference type="InterPro" id="IPR030873">
    <property type="entry name" value="Protease_BepA"/>
</dbReference>
<proteinExistence type="inferred from homology"/>
<feature type="active site" evidence="8">
    <location>
        <position position="183"/>
    </location>
</feature>
<evidence type="ECO:0000256" key="1">
    <source>
        <dbReference type="ARBA" id="ARBA00022670"/>
    </source>
</evidence>
<gene>
    <name evidence="10" type="ORF">GN331_08140</name>
</gene>
<dbReference type="Pfam" id="PF13174">
    <property type="entry name" value="TPR_6"/>
    <property type="match status" value="1"/>
</dbReference>
<keyword evidence="11" id="KW-1185">Reference proteome</keyword>
<dbReference type="HAMAP" id="MF_00997">
    <property type="entry name" value="Protease_BepA"/>
    <property type="match status" value="1"/>
</dbReference>
<dbReference type="SUPFAM" id="SSF48452">
    <property type="entry name" value="TPR-like"/>
    <property type="match status" value="1"/>
</dbReference>
<feature type="active site" description="Proton donor" evidence="8">
    <location>
        <position position="256"/>
    </location>
</feature>
<dbReference type="GO" id="GO:0008270">
    <property type="term" value="F:zinc ion binding"/>
    <property type="evidence" value="ECO:0007669"/>
    <property type="project" value="UniProtKB-UniRule"/>
</dbReference>
<evidence type="ECO:0000256" key="6">
    <source>
        <dbReference type="ARBA" id="ARBA00022833"/>
    </source>
</evidence>
<dbReference type="PANTHER" id="PTHR22726">
    <property type="entry name" value="METALLOENDOPEPTIDASE OMA1"/>
    <property type="match status" value="1"/>
</dbReference>
<dbReference type="PANTHER" id="PTHR22726:SF1">
    <property type="entry name" value="METALLOENDOPEPTIDASE OMA1, MITOCHONDRIAL"/>
    <property type="match status" value="1"/>
</dbReference>
<dbReference type="Gene3D" id="3.30.2010.10">
    <property type="entry name" value="Metalloproteases ('zincins'), catalytic domain"/>
    <property type="match status" value="1"/>
</dbReference>
<keyword evidence="4 8" id="KW-0574">Periplasm</keyword>
<dbReference type="InterPro" id="IPR011990">
    <property type="entry name" value="TPR-like_helical_dom_sf"/>
</dbReference>
<evidence type="ECO:0000259" key="9">
    <source>
        <dbReference type="Pfam" id="PF01435"/>
    </source>
</evidence>
<comment type="similarity">
    <text evidence="8">Belongs to the peptidase M48 family. BepA subfamily.</text>
</comment>
<keyword evidence="6 8" id="KW-0862">Zinc</keyword>
<keyword evidence="3 8" id="KW-0732">Signal</keyword>
<keyword evidence="7 8" id="KW-0482">Metalloprotease</keyword>
<dbReference type="AlphaFoldDB" id="A0A7C9LGQ5"/>
<comment type="subcellular location">
    <subcellularLocation>
        <location evidence="8">Periplasm</location>
    </subcellularLocation>
</comment>
<dbReference type="EC" id="3.4.-.-" evidence="8"/>
<feature type="binding site" evidence="8">
    <location>
        <position position="186"/>
    </location>
    <ligand>
        <name>Zn(2+)</name>
        <dbReference type="ChEBI" id="CHEBI:29105"/>
        <note>catalytic</note>
    </ligand>
</feature>
<protein>
    <recommendedName>
        <fullName evidence="8">Putative beta-barrel assembly-enhancing protease</fullName>
        <ecNumber evidence="8">3.4.-.-</ecNumber>
    </recommendedName>
</protein>
<comment type="caution">
    <text evidence="10">The sequence shown here is derived from an EMBL/GenBank/DDBJ whole genome shotgun (WGS) entry which is preliminary data.</text>
</comment>
<evidence type="ECO:0000256" key="2">
    <source>
        <dbReference type="ARBA" id="ARBA00022723"/>
    </source>
</evidence>
<evidence type="ECO:0000256" key="4">
    <source>
        <dbReference type="ARBA" id="ARBA00022764"/>
    </source>
</evidence>
<dbReference type="InterPro" id="IPR019734">
    <property type="entry name" value="TPR_rpt"/>
</dbReference>
<evidence type="ECO:0000256" key="7">
    <source>
        <dbReference type="ARBA" id="ARBA00023049"/>
    </source>
</evidence>
<feature type="domain" description="Peptidase M48" evidence="9">
    <location>
        <begin position="117"/>
        <end position="315"/>
    </location>
</feature>
<evidence type="ECO:0000256" key="8">
    <source>
        <dbReference type="HAMAP-Rule" id="MF_00997"/>
    </source>
</evidence>
<dbReference type="GO" id="GO:0016020">
    <property type="term" value="C:membrane"/>
    <property type="evidence" value="ECO:0007669"/>
    <property type="project" value="InterPro"/>
</dbReference>
<dbReference type="InterPro" id="IPR051156">
    <property type="entry name" value="Mito/Outer_Membr_Metalloprot"/>
</dbReference>